<name>A0A367K9A3_RHIST</name>
<dbReference type="STRING" id="4846.A0A367K9A3"/>
<sequence length="561" mass="65193">MSFVHTERETRLRVLAQDASDLHLSGTACFIGEKLMVTTNSVDNIYEVASIYYKQKQYERALWILNKRQAINKSVKVRYLAALCSLALDHANDVLAYVGETNPFSEKAARGDISLREVEGSIKLESAMCYLRGKAYIILKDVNRAIASFKEALTVDVKCYDALEALVTCSLMGDKEEWEFIMSLPFDDQCGPDAEYFRYLYSLKLTKSIHSERIMEPEANDLTQSLDVQFNEAERHFSEGSFEICLGLCKKIQEQDPYYKDSIYVYLSCLFELDQKMQLYTFAQRSVNEFKNEATTWHAVGLYYLYIKKNTEAKRYFIQAINMKKFAKYSWLGYAHAFSAEKEHDQAIDAYKICLETMPGFYMPLMYIAMEHMELGNMGLAREYFLKALEKNNTDPYLYNEFAIYCCRNKLFVEAQCHLHNALRVAREREYKKTVLWDKIWSNLGHIYRQEPLRNVDRAMQCFQNSLSYNYRNSDSLASIGMLQQMKGYTAKAVESYIKALRYTDHTEVIQELLDISLTINASIYTEDCPMLDTGRSLFSLESELKEKDIVEDELNWGIEN</sequence>
<dbReference type="Gene3D" id="1.25.40.10">
    <property type="entry name" value="Tetratricopeptide repeat domain"/>
    <property type="match status" value="1"/>
</dbReference>
<keyword evidence="5" id="KW-0802">TPR repeat</keyword>
<evidence type="ECO:0000313" key="7">
    <source>
        <dbReference type="EMBL" id="RCH98765.1"/>
    </source>
</evidence>
<keyword evidence="6" id="KW-0131">Cell cycle</keyword>
<dbReference type="Pfam" id="PF12895">
    <property type="entry name" value="ANAPC3"/>
    <property type="match status" value="1"/>
</dbReference>
<organism evidence="7 8">
    <name type="scientific">Rhizopus stolonifer</name>
    <name type="common">Rhizopus nigricans</name>
    <dbReference type="NCBI Taxonomy" id="4846"/>
    <lineage>
        <taxon>Eukaryota</taxon>
        <taxon>Fungi</taxon>
        <taxon>Fungi incertae sedis</taxon>
        <taxon>Mucoromycota</taxon>
        <taxon>Mucoromycotina</taxon>
        <taxon>Mucoromycetes</taxon>
        <taxon>Mucorales</taxon>
        <taxon>Mucorineae</taxon>
        <taxon>Rhizopodaceae</taxon>
        <taxon>Rhizopus</taxon>
    </lineage>
</organism>
<evidence type="ECO:0000256" key="4">
    <source>
        <dbReference type="ARBA" id="ARBA00022786"/>
    </source>
</evidence>
<dbReference type="GO" id="GO:0005680">
    <property type="term" value="C:anaphase-promoting complex"/>
    <property type="evidence" value="ECO:0007669"/>
    <property type="project" value="UniProtKB-ARBA"/>
</dbReference>
<dbReference type="InterPro" id="IPR011990">
    <property type="entry name" value="TPR-like_helical_dom_sf"/>
</dbReference>
<dbReference type="SMART" id="SM00028">
    <property type="entry name" value="TPR"/>
    <property type="match status" value="7"/>
</dbReference>
<evidence type="ECO:0000256" key="6">
    <source>
        <dbReference type="ARBA" id="ARBA00023306"/>
    </source>
</evidence>
<dbReference type="EMBL" id="PJQM01002029">
    <property type="protein sequence ID" value="RCH98765.1"/>
    <property type="molecule type" value="Genomic_DNA"/>
</dbReference>
<dbReference type="GO" id="GO:0016567">
    <property type="term" value="P:protein ubiquitination"/>
    <property type="evidence" value="ECO:0007669"/>
    <property type="project" value="TreeGrafter"/>
</dbReference>
<dbReference type="PANTHER" id="PTHR12558:SF9">
    <property type="entry name" value="CELL DIVISION CYCLE PROTEIN 16 HOMOLOG"/>
    <property type="match status" value="1"/>
</dbReference>
<evidence type="ECO:0000256" key="2">
    <source>
        <dbReference type="ARBA" id="ARBA00022737"/>
    </source>
</evidence>
<dbReference type="Proteomes" id="UP000253551">
    <property type="component" value="Unassembled WGS sequence"/>
</dbReference>
<keyword evidence="3" id="KW-0498">Mitosis</keyword>
<evidence type="ECO:0000256" key="3">
    <source>
        <dbReference type="ARBA" id="ARBA00022776"/>
    </source>
</evidence>
<keyword evidence="2" id="KW-0677">Repeat</keyword>
<dbReference type="GO" id="GO:0045842">
    <property type="term" value="P:positive regulation of mitotic metaphase/anaphase transition"/>
    <property type="evidence" value="ECO:0007669"/>
    <property type="project" value="TreeGrafter"/>
</dbReference>
<proteinExistence type="predicted"/>
<evidence type="ECO:0000256" key="5">
    <source>
        <dbReference type="ARBA" id="ARBA00022803"/>
    </source>
</evidence>
<protein>
    <submittedName>
        <fullName evidence="7">Anaphase promoting complex subunit cdc16</fullName>
    </submittedName>
</protein>
<gene>
    <name evidence="7" type="primary">CDC16_1</name>
    <name evidence="7" type="ORF">CU098_004130</name>
</gene>
<dbReference type="PANTHER" id="PTHR12558">
    <property type="entry name" value="CELL DIVISION CYCLE 16,23,27"/>
    <property type="match status" value="1"/>
</dbReference>
<dbReference type="GO" id="GO:0031145">
    <property type="term" value="P:anaphase-promoting complex-dependent catabolic process"/>
    <property type="evidence" value="ECO:0007669"/>
    <property type="project" value="TreeGrafter"/>
</dbReference>
<reference evidence="7 8" key="1">
    <citation type="journal article" date="2018" name="G3 (Bethesda)">
        <title>Phylogenetic and Phylogenomic Definition of Rhizopus Species.</title>
        <authorList>
            <person name="Gryganskyi A.P."/>
            <person name="Golan J."/>
            <person name="Dolatabadi S."/>
            <person name="Mondo S."/>
            <person name="Robb S."/>
            <person name="Idnurm A."/>
            <person name="Muszewska A."/>
            <person name="Steczkiewicz K."/>
            <person name="Masonjones S."/>
            <person name="Liao H.L."/>
            <person name="Gajdeczka M.T."/>
            <person name="Anike F."/>
            <person name="Vuek A."/>
            <person name="Anishchenko I.M."/>
            <person name="Voigt K."/>
            <person name="de Hoog G.S."/>
            <person name="Smith M.E."/>
            <person name="Heitman J."/>
            <person name="Vilgalys R."/>
            <person name="Stajich J.E."/>
        </authorList>
    </citation>
    <scope>NUCLEOTIDE SEQUENCE [LARGE SCALE GENOMIC DNA]</scope>
    <source>
        <strain evidence="7 8">LSU 92-RS-03</strain>
    </source>
</reference>
<dbReference type="OrthoDB" id="10006270at2759"/>
<keyword evidence="4" id="KW-0833">Ubl conjugation pathway</keyword>
<evidence type="ECO:0000313" key="8">
    <source>
        <dbReference type="Proteomes" id="UP000253551"/>
    </source>
</evidence>
<comment type="caution">
    <text evidence="7">The sequence shown here is derived from an EMBL/GenBank/DDBJ whole genome shotgun (WGS) entry which is preliminary data.</text>
</comment>
<keyword evidence="1" id="KW-0132">Cell division</keyword>
<dbReference type="SUPFAM" id="SSF48452">
    <property type="entry name" value="TPR-like"/>
    <property type="match status" value="2"/>
</dbReference>
<dbReference type="GO" id="GO:0005737">
    <property type="term" value="C:cytoplasm"/>
    <property type="evidence" value="ECO:0007669"/>
    <property type="project" value="TreeGrafter"/>
</dbReference>
<dbReference type="AlphaFoldDB" id="A0A367K9A3"/>
<dbReference type="InterPro" id="IPR019734">
    <property type="entry name" value="TPR_rpt"/>
</dbReference>
<dbReference type="GO" id="GO:0051301">
    <property type="term" value="P:cell division"/>
    <property type="evidence" value="ECO:0007669"/>
    <property type="project" value="UniProtKB-KW"/>
</dbReference>
<keyword evidence="8" id="KW-1185">Reference proteome</keyword>
<evidence type="ECO:0000256" key="1">
    <source>
        <dbReference type="ARBA" id="ARBA00022618"/>
    </source>
</evidence>
<dbReference type="Pfam" id="PF13181">
    <property type="entry name" value="TPR_8"/>
    <property type="match status" value="3"/>
</dbReference>
<accession>A0A367K9A3</accession>